<gene>
    <name evidence="2" type="ORF">Nkreftii_002283</name>
</gene>
<feature type="region of interest" description="Disordered" evidence="1">
    <location>
        <begin position="1"/>
        <end position="20"/>
    </location>
</feature>
<name>A0A7S8FEV6_9BACT</name>
<dbReference type="Proteomes" id="UP000593737">
    <property type="component" value="Chromosome"/>
</dbReference>
<organism evidence="2 3">
    <name type="scientific">Candidatus Nitrospira kreftii</name>
    <dbReference type="NCBI Taxonomy" id="2652173"/>
    <lineage>
        <taxon>Bacteria</taxon>
        <taxon>Pseudomonadati</taxon>
        <taxon>Nitrospirota</taxon>
        <taxon>Nitrospiria</taxon>
        <taxon>Nitrospirales</taxon>
        <taxon>Nitrospiraceae</taxon>
        <taxon>Nitrospira</taxon>
    </lineage>
</organism>
<reference evidence="2 3" key="1">
    <citation type="journal article" date="2020" name="ISME J.">
        <title>Enrichment and physiological characterization of a novel comammox Nitrospira indicates ammonium inhibition of complete nitrification.</title>
        <authorList>
            <person name="Sakoula D."/>
            <person name="Koch H."/>
            <person name="Frank J."/>
            <person name="Jetten M.S.M."/>
            <person name="van Kessel M.A.H.J."/>
            <person name="Lucker S."/>
        </authorList>
    </citation>
    <scope>NUCLEOTIDE SEQUENCE [LARGE SCALE GENOMIC DNA]</scope>
    <source>
        <strain evidence="2">Comreactor17</strain>
    </source>
</reference>
<dbReference type="AlphaFoldDB" id="A0A7S8FEV6"/>
<feature type="compositionally biased region" description="Basic and acidic residues" evidence="1">
    <location>
        <begin position="31"/>
        <end position="42"/>
    </location>
</feature>
<accession>A0A7S8FEV6</accession>
<evidence type="ECO:0000313" key="3">
    <source>
        <dbReference type="Proteomes" id="UP000593737"/>
    </source>
</evidence>
<evidence type="ECO:0000256" key="1">
    <source>
        <dbReference type="SAM" id="MobiDB-lite"/>
    </source>
</evidence>
<proteinExistence type="predicted"/>
<feature type="region of interest" description="Disordered" evidence="1">
    <location>
        <begin position="29"/>
        <end position="82"/>
    </location>
</feature>
<sequence>MLSGMQKKPKRPRDPNQLGKLIVDISVGEADDSKNLPDESGKDPAAVALGKKGGKARAASLSNKRKSEIAKKAAISRWEKRK</sequence>
<protein>
    <submittedName>
        <fullName evidence="2">Histone H1</fullName>
    </submittedName>
</protein>
<evidence type="ECO:0000313" key="2">
    <source>
        <dbReference type="EMBL" id="QPD04509.1"/>
    </source>
</evidence>
<dbReference type="EMBL" id="CP047423">
    <property type="protein sequence ID" value="QPD04509.1"/>
    <property type="molecule type" value="Genomic_DNA"/>
</dbReference>
<dbReference type="KEGG" id="nkf:Nkreftii_002283"/>